<keyword evidence="2" id="KW-1185">Reference proteome</keyword>
<dbReference type="EMBL" id="WIXK01000003">
    <property type="protein sequence ID" value="MQY42536.1"/>
    <property type="molecule type" value="Genomic_DNA"/>
</dbReference>
<dbReference type="GO" id="GO:0019634">
    <property type="term" value="P:organic phosphonate metabolic process"/>
    <property type="evidence" value="ECO:0007669"/>
    <property type="project" value="InterPro"/>
</dbReference>
<dbReference type="GO" id="GO:0016829">
    <property type="term" value="F:lyase activity"/>
    <property type="evidence" value="ECO:0007669"/>
    <property type="project" value="UniProtKB-KW"/>
</dbReference>
<gene>
    <name evidence="1" type="ORF">GG681_07765</name>
</gene>
<name>A0A844AZE9_9RHOB</name>
<dbReference type="InterPro" id="IPR009609">
    <property type="entry name" value="Phosphonate_metab_PhnG"/>
</dbReference>
<dbReference type="AlphaFoldDB" id="A0A844AZE9"/>
<dbReference type="RefSeq" id="WP_153546785.1">
    <property type="nucleotide sequence ID" value="NZ_WIXK01000003.1"/>
</dbReference>
<protein>
    <submittedName>
        <fullName evidence="1">Phosphonate C-P lyase system protein PhnG</fullName>
    </submittedName>
</protein>
<sequence length="138" mass="14903">MAETDVQLDALARAEPAQLNEFAEGLIAALGDIEVLYSRTGLVMLPMRDTALGTVFHLGEVLVSEAHIRAGTCEGYGMRRGHDLEAAMAMALVDLSLKSNVNAEACRSFCAALSAAQAEQDQECLRRVEATRVNMETF</sequence>
<dbReference type="Pfam" id="PF06754">
    <property type="entry name" value="PhnG"/>
    <property type="match status" value="1"/>
</dbReference>
<reference evidence="1 2" key="1">
    <citation type="submission" date="2019-10" db="EMBL/GenBank/DDBJ databases">
        <title>Epibacterium sp. nov., isolated from seawater.</title>
        <authorList>
            <person name="Zhang X."/>
            <person name="Li N."/>
        </authorList>
    </citation>
    <scope>NUCLEOTIDE SEQUENCE [LARGE SCALE GENOMIC DNA]</scope>
    <source>
        <strain evidence="1 2">SM1969</strain>
    </source>
</reference>
<proteinExistence type="predicted"/>
<evidence type="ECO:0000313" key="2">
    <source>
        <dbReference type="Proteomes" id="UP000436694"/>
    </source>
</evidence>
<accession>A0A844AZE9</accession>
<keyword evidence="1" id="KW-0456">Lyase</keyword>
<evidence type="ECO:0000313" key="1">
    <source>
        <dbReference type="EMBL" id="MQY42536.1"/>
    </source>
</evidence>
<dbReference type="Proteomes" id="UP000436694">
    <property type="component" value="Unassembled WGS sequence"/>
</dbReference>
<organism evidence="1 2">
    <name type="scientific">Tritonibacter aquimaris</name>
    <dbReference type="NCBI Taxonomy" id="2663379"/>
    <lineage>
        <taxon>Bacteria</taxon>
        <taxon>Pseudomonadati</taxon>
        <taxon>Pseudomonadota</taxon>
        <taxon>Alphaproteobacteria</taxon>
        <taxon>Rhodobacterales</taxon>
        <taxon>Paracoccaceae</taxon>
        <taxon>Tritonibacter</taxon>
    </lineage>
</organism>
<dbReference type="GO" id="GO:0015716">
    <property type="term" value="P:organic phosphonate transport"/>
    <property type="evidence" value="ECO:0007669"/>
    <property type="project" value="InterPro"/>
</dbReference>
<comment type="caution">
    <text evidence="1">The sequence shown here is derived from an EMBL/GenBank/DDBJ whole genome shotgun (WGS) entry which is preliminary data.</text>
</comment>